<dbReference type="InterPro" id="IPR011008">
    <property type="entry name" value="Dimeric_a/b-barrel"/>
</dbReference>
<reference evidence="3 4" key="1">
    <citation type="submission" date="2019-06" db="EMBL/GenBank/DDBJ databases">
        <title>Genomic Encyclopedia of Type Strains, Phase IV (KMG-V): Genome sequencing to study the core and pangenomes of soil and plant-associated prokaryotes.</title>
        <authorList>
            <person name="Whitman W."/>
        </authorList>
    </citation>
    <scope>NUCLEOTIDE SEQUENCE [LARGE SCALE GENOMIC DNA]</scope>
    <source>
        <strain evidence="3 4">BR 510</strain>
    </source>
</reference>
<evidence type="ECO:0000256" key="1">
    <source>
        <dbReference type="ARBA" id="ARBA00007689"/>
    </source>
</evidence>
<evidence type="ECO:0000313" key="4">
    <source>
        <dbReference type="Proteomes" id="UP000319949"/>
    </source>
</evidence>
<dbReference type="EMBL" id="VITK01000008">
    <property type="protein sequence ID" value="TWA94427.1"/>
    <property type="molecule type" value="Genomic_DNA"/>
</dbReference>
<dbReference type="STRING" id="1803665.GCA_001641335_06271"/>
<proteinExistence type="inferred from homology"/>
<dbReference type="AlphaFoldDB" id="A0A560DBK2"/>
<gene>
    <name evidence="3" type="ORF">FBZ96_108159</name>
</gene>
<comment type="caution">
    <text evidence="3">The sequence shown here is derived from an EMBL/GenBank/DDBJ whole genome shotgun (WGS) entry which is preliminary data.</text>
</comment>
<dbReference type="Gene3D" id="3.30.70.1060">
    <property type="entry name" value="Dimeric alpha+beta barrel"/>
    <property type="match status" value="1"/>
</dbReference>
<sequence length="131" mass="14543">MNPQQQPSASVYAIVLKLSSEFTAQIARPGVGAVVMKAVSAGRAPTVQELVALGQTEDFARLFSERLGYLVRLQRAGILRAAGPFEGLKEGMYLCNATDEREARRVLEEDPLYKAGFIEREFTVRRWLIAI</sequence>
<comment type="similarity">
    <text evidence="1">Belongs to the YciI family.</text>
</comment>
<dbReference type="SUPFAM" id="SSF54909">
    <property type="entry name" value="Dimeric alpha+beta barrel"/>
    <property type="match status" value="1"/>
</dbReference>
<organism evidence="3 4">
    <name type="scientific">Bradyrhizobium stylosanthis</name>
    <dbReference type="NCBI Taxonomy" id="1803665"/>
    <lineage>
        <taxon>Bacteria</taxon>
        <taxon>Pseudomonadati</taxon>
        <taxon>Pseudomonadota</taxon>
        <taxon>Alphaproteobacteria</taxon>
        <taxon>Hyphomicrobiales</taxon>
        <taxon>Nitrobacteraceae</taxon>
        <taxon>Bradyrhizobium</taxon>
    </lineage>
</organism>
<dbReference type="InterPro" id="IPR005545">
    <property type="entry name" value="YCII"/>
</dbReference>
<evidence type="ECO:0000313" key="3">
    <source>
        <dbReference type="EMBL" id="TWA94427.1"/>
    </source>
</evidence>
<protein>
    <submittedName>
        <fullName evidence="3">YCII-related domain-containing protein</fullName>
    </submittedName>
</protein>
<dbReference type="RefSeq" id="WP_186467676.1">
    <property type="nucleotide sequence ID" value="NZ_VITK01000008.1"/>
</dbReference>
<keyword evidence="4" id="KW-1185">Reference proteome</keyword>
<evidence type="ECO:0000259" key="2">
    <source>
        <dbReference type="Pfam" id="PF03795"/>
    </source>
</evidence>
<name>A0A560DBK2_9BRAD</name>
<accession>A0A560DBK2</accession>
<feature type="domain" description="YCII-related" evidence="2">
    <location>
        <begin position="61"/>
        <end position="120"/>
    </location>
</feature>
<dbReference type="Pfam" id="PF03795">
    <property type="entry name" value="YCII"/>
    <property type="match status" value="1"/>
</dbReference>
<dbReference type="Proteomes" id="UP000319949">
    <property type="component" value="Unassembled WGS sequence"/>
</dbReference>